<dbReference type="AlphaFoldDB" id="A0A8H3H776"/>
<gene>
    <name evidence="1" type="ORF">RDB_LOCUS125630</name>
</gene>
<evidence type="ECO:0000313" key="2">
    <source>
        <dbReference type="Proteomes" id="UP000663843"/>
    </source>
</evidence>
<comment type="caution">
    <text evidence="1">The sequence shown here is derived from an EMBL/GenBank/DDBJ whole genome shotgun (WGS) entry which is preliminary data.</text>
</comment>
<dbReference type="EMBL" id="CAJMWT010004282">
    <property type="protein sequence ID" value="CAE6487753.1"/>
    <property type="molecule type" value="Genomic_DNA"/>
</dbReference>
<name>A0A8H3H776_9AGAM</name>
<protein>
    <submittedName>
        <fullName evidence="1">Uncharacterized protein</fullName>
    </submittedName>
</protein>
<accession>A0A8H3H776</accession>
<proteinExistence type="predicted"/>
<sequence>MSITLPITPQNIGPVTALNLIKIVEKLGGSRGYLEHLRNANSIDKITQPLSSLSVSNTLNSSTKPENNHQNCYIHLQCGIVPGMIIGWIKVFEELEENGLVRVKYTTEIRTWITGGEGFTDLHGFFVVQTNWEDILQGPIGFTVLATEGKGLRAVFSRGCFGPPAAYTVSDITFQPKLTFALKHL</sequence>
<organism evidence="1 2">
    <name type="scientific">Rhizoctonia solani</name>
    <dbReference type="NCBI Taxonomy" id="456999"/>
    <lineage>
        <taxon>Eukaryota</taxon>
        <taxon>Fungi</taxon>
        <taxon>Dikarya</taxon>
        <taxon>Basidiomycota</taxon>
        <taxon>Agaricomycotina</taxon>
        <taxon>Agaricomycetes</taxon>
        <taxon>Cantharellales</taxon>
        <taxon>Ceratobasidiaceae</taxon>
        <taxon>Rhizoctonia</taxon>
    </lineage>
</organism>
<dbReference type="Proteomes" id="UP000663843">
    <property type="component" value="Unassembled WGS sequence"/>
</dbReference>
<reference evidence="1" key="1">
    <citation type="submission" date="2021-01" db="EMBL/GenBank/DDBJ databases">
        <authorList>
            <person name="Kaushik A."/>
        </authorList>
    </citation>
    <scope>NUCLEOTIDE SEQUENCE</scope>
    <source>
        <strain evidence="1">AG2-2IIIB</strain>
    </source>
</reference>
<evidence type="ECO:0000313" key="1">
    <source>
        <dbReference type="EMBL" id="CAE6487753.1"/>
    </source>
</evidence>